<reference evidence="3" key="1">
    <citation type="journal article" date="2014" name="Proc. Natl. Acad. Sci. U.S.A.">
        <title>Extensive sampling of basidiomycete genomes demonstrates inadequacy of the white-rot/brown-rot paradigm for wood decay fungi.</title>
        <authorList>
            <person name="Riley R."/>
            <person name="Salamov A.A."/>
            <person name="Brown D.W."/>
            <person name="Nagy L.G."/>
            <person name="Floudas D."/>
            <person name="Held B.W."/>
            <person name="Levasseur A."/>
            <person name="Lombard V."/>
            <person name="Morin E."/>
            <person name="Otillar R."/>
            <person name="Lindquist E.A."/>
            <person name="Sun H."/>
            <person name="LaButti K.M."/>
            <person name="Schmutz J."/>
            <person name="Jabbour D."/>
            <person name="Luo H."/>
            <person name="Baker S.E."/>
            <person name="Pisabarro A.G."/>
            <person name="Walton J.D."/>
            <person name="Blanchette R.A."/>
            <person name="Henrissat B."/>
            <person name="Martin F."/>
            <person name="Cullen D."/>
            <person name="Hibbett D.S."/>
            <person name="Grigoriev I.V."/>
        </authorList>
    </citation>
    <scope>NUCLEOTIDE SEQUENCE [LARGE SCALE GENOMIC DNA]</scope>
    <source>
        <strain evidence="3">MUCL 33604</strain>
    </source>
</reference>
<keyword evidence="1" id="KW-0732">Signal</keyword>
<organism evidence="2 3">
    <name type="scientific">Jaapia argillacea MUCL 33604</name>
    <dbReference type="NCBI Taxonomy" id="933084"/>
    <lineage>
        <taxon>Eukaryota</taxon>
        <taxon>Fungi</taxon>
        <taxon>Dikarya</taxon>
        <taxon>Basidiomycota</taxon>
        <taxon>Agaricomycotina</taxon>
        <taxon>Agaricomycetes</taxon>
        <taxon>Agaricomycetidae</taxon>
        <taxon>Jaapiales</taxon>
        <taxon>Jaapiaceae</taxon>
        <taxon>Jaapia</taxon>
    </lineage>
</organism>
<dbReference type="Proteomes" id="UP000027265">
    <property type="component" value="Unassembled WGS sequence"/>
</dbReference>
<proteinExistence type="predicted"/>
<accession>A0A067PHQ0</accession>
<evidence type="ECO:0000313" key="2">
    <source>
        <dbReference type="EMBL" id="KDQ49976.1"/>
    </source>
</evidence>
<dbReference type="AlphaFoldDB" id="A0A067PHQ0"/>
<feature type="chain" id="PRO_5001643190" description="Hydrophobin" evidence="1">
    <location>
        <begin position="17"/>
        <end position="99"/>
    </location>
</feature>
<dbReference type="InParanoid" id="A0A067PHQ0"/>
<dbReference type="EMBL" id="KL197769">
    <property type="protein sequence ID" value="KDQ49976.1"/>
    <property type="molecule type" value="Genomic_DNA"/>
</dbReference>
<feature type="signal peptide" evidence="1">
    <location>
        <begin position="1"/>
        <end position="16"/>
    </location>
</feature>
<keyword evidence="3" id="KW-1185">Reference proteome</keyword>
<sequence length="99" mass="9769">MRFAFITLALAAAANAAVTPQPRQILGCDLVTCILELALTIPVCVGVVSGGVITDPLGEVACLTDAVTELSSPGSAVGCTLACVESLLDDVLGGVVGGL</sequence>
<dbReference type="HOGENOM" id="CLU_2320749_0_0_1"/>
<evidence type="ECO:0008006" key="4">
    <source>
        <dbReference type="Google" id="ProtNLM"/>
    </source>
</evidence>
<name>A0A067PHQ0_9AGAM</name>
<evidence type="ECO:0000313" key="3">
    <source>
        <dbReference type="Proteomes" id="UP000027265"/>
    </source>
</evidence>
<evidence type="ECO:0000256" key="1">
    <source>
        <dbReference type="SAM" id="SignalP"/>
    </source>
</evidence>
<protein>
    <recommendedName>
        <fullName evidence="4">Hydrophobin</fullName>
    </recommendedName>
</protein>
<gene>
    <name evidence="2" type="ORF">JAAARDRAFT_200403</name>
</gene>